<evidence type="ECO:0000313" key="9">
    <source>
        <dbReference type="EMBL" id="MDG3586026.1"/>
    </source>
</evidence>
<dbReference type="SUPFAM" id="SSF56954">
    <property type="entry name" value="Outer membrane efflux proteins (OEP)"/>
    <property type="match status" value="1"/>
</dbReference>
<evidence type="ECO:0000256" key="2">
    <source>
        <dbReference type="ARBA" id="ARBA00007613"/>
    </source>
</evidence>
<dbReference type="PANTHER" id="PTHR30026:SF20">
    <property type="entry name" value="OUTER MEMBRANE PROTEIN TOLC"/>
    <property type="match status" value="1"/>
</dbReference>
<comment type="caution">
    <text evidence="9">The sequence shown here is derived from an EMBL/GenBank/DDBJ whole genome shotgun (WGS) entry which is preliminary data.</text>
</comment>
<evidence type="ECO:0000256" key="4">
    <source>
        <dbReference type="ARBA" id="ARBA00022452"/>
    </source>
</evidence>
<keyword evidence="10" id="KW-1185">Reference proteome</keyword>
<comment type="similarity">
    <text evidence="2">Belongs to the outer membrane factor (OMF) (TC 1.B.17) family.</text>
</comment>
<gene>
    <name evidence="9" type="ORF">OSR52_09105</name>
</gene>
<feature type="coiled-coil region" evidence="8">
    <location>
        <begin position="156"/>
        <end position="183"/>
    </location>
</feature>
<dbReference type="InterPro" id="IPR051906">
    <property type="entry name" value="TolC-like"/>
</dbReference>
<proteinExistence type="inferred from homology"/>
<dbReference type="Pfam" id="PF02321">
    <property type="entry name" value="OEP"/>
    <property type="match status" value="2"/>
</dbReference>
<dbReference type="InterPro" id="IPR003423">
    <property type="entry name" value="OMP_efflux"/>
</dbReference>
<dbReference type="EMBL" id="JAPMUA010000003">
    <property type="protein sequence ID" value="MDG3586026.1"/>
    <property type="molecule type" value="Genomic_DNA"/>
</dbReference>
<name>A0ABT6FSE8_9FLAO</name>
<evidence type="ECO:0000256" key="8">
    <source>
        <dbReference type="SAM" id="Coils"/>
    </source>
</evidence>
<evidence type="ECO:0000313" key="10">
    <source>
        <dbReference type="Proteomes" id="UP001153642"/>
    </source>
</evidence>
<evidence type="ECO:0000256" key="7">
    <source>
        <dbReference type="ARBA" id="ARBA00023237"/>
    </source>
</evidence>
<keyword evidence="5" id="KW-0812">Transmembrane</keyword>
<protein>
    <submittedName>
        <fullName evidence="9">TolC family protein</fullName>
    </submittedName>
</protein>
<dbReference type="Gene3D" id="1.20.1600.10">
    <property type="entry name" value="Outer membrane efflux proteins (OEP)"/>
    <property type="match status" value="1"/>
</dbReference>
<organism evidence="9 10">
    <name type="scientific">Galbibacter pacificus</name>
    <dbReference type="NCBI Taxonomy" id="2996052"/>
    <lineage>
        <taxon>Bacteria</taxon>
        <taxon>Pseudomonadati</taxon>
        <taxon>Bacteroidota</taxon>
        <taxon>Flavobacteriia</taxon>
        <taxon>Flavobacteriales</taxon>
        <taxon>Flavobacteriaceae</taxon>
        <taxon>Galbibacter</taxon>
    </lineage>
</organism>
<dbReference type="Proteomes" id="UP001153642">
    <property type="component" value="Unassembled WGS sequence"/>
</dbReference>
<comment type="subcellular location">
    <subcellularLocation>
        <location evidence="1">Cell outer membrane</location>
    </subcellularLocation>
</comment>
<evidence type="ECO:0000256" key="5">
    <source>
        <dbReference type="ARBA" id="ARBA00022692"/>
    </source>
</evidence>
<keyword evidence="4" id="KW-1134">Transmembrane beta strand</keyword>
<reference evidence="9" key="1">
    <citation type="submission" date="2022-11" db="EMBL/GenBank/DDBJ databases">
        <title>High-quality draft genome sequence of Galbibacter sp. strain CMA-7.</title>
        <authorList>
            <person name="Wei L."/>
            <person name="Dong C."/>
            <person name="Shao Z."/>
        </authorList>
    </citation>
    <scope>NUCLEOTIDE SEQUENCE</scope>
    <source>
        <strain evidence="9">CMA-7</strain>
    </source>
</reference>
<dbReference type="RefSeq" id="WP_277900060.1">
    <property type="nucleotide sequence ID" value="NZ_JAPMUA010000003.1"/>
</dbReference>
<keyword evidence="7" id="KW-0998">Cell outer membrane</keyword>
<evidence type="ECO:0000256" key="6">
    <source>
        <dbReference type="ARBA" id="ARBA00023136"/>
    </source>
</evidence>
<keyword evidence="3" id="KW-0813">Transport</keyword>
<evidence type="ECO:0000256" key="1">
    <source>
        <dbReference type="ARBA" id="ARBA00004442"/>
    </source>
</evidence>
<keyword evidence="6" id="KW-0472">Membrane</keyword>
<sequence length="472" mass="53380">MINKHIIYIGILMGIQLYAQEKVQAPLTLEYCIEMALDNNLDLKKSTLSKDASQVNFNQSKAALLPTLNANYNLGVSNGRSIDPYTNDYVDQKLTFSNAGLNLNFTVFNGFRLLNSIRQRRYSLNAAAMEVAEQRQNLILEVTLTYLQILNNRDLLTLAKSRLETTRNQLKRLESLYEEEFGNPADYTDMQGQLALDMTSVINARNSLKEAKLNLFQLLNTAMDTDVDFVSIPVTDIIKEYPYTADEVFSDALANMATFKAKQFRLDAAESGIKAARSGYIPKISLFGQLNTNYSSAAQFFTETGTSIAETGGFVTVNGTDYPVLTNETIFFGEDIRYMDQIKNNVYTSFGVAVTIPLLNGFQSKNNVALEKIKLEAAKIDLQSTTLQFKNAIEQAYIKMESALERYHIYKKQSEAFDESFRINEIRFNNGVSNIVAYLTSKNNMDNAMINLSNAKYEYLLRVRVLEYYRGV</sequence>
<accession>A0ABT6FSE8</accession>
<keyword evidence="8" id="KW-0175">Coiled coil</keyword>
<evidence type="ECO:0000256" key="3">
    <source>
        <dbReference type="ARBA" id="ARBA00022448"/>
    </source>
</evidence>
<dbReference type="PANTHER" id="PTHR30026">
    <property type="entry name" value="OUTER MEMBRANE PROTEIN TOLC"/>
    <property type="match status" value="1"/>
</dbReference>